<dbReference type="KEGG" id="dbr:Deba_2335"/>
<dbReference type="Proteomes" id="UP000009047">
    <property type="component" value="Chromosome"/>
</dbReference>
<dbReference type="InterPro" id="IPR007809">
    <property type="entry name" value="FlgN-like"/>
</dbReference>
<keyword evidence="4" id="KW-0175">Coiled coil</keyword>
<feature type="coiled-coil region" evidence="4">
    <location>
        <begin position="2"/>
        <end position="29"/>
    </location>
</feature>
<evidence type="ECO:0000256" key="2">
    <source>
        <dbReference type="ARBA" id="ARBA00007703"/>
    </source>
</evidence>
<dbReference type="STRING" id="644282.Deba_2335"/>
<sequence>MQQAMEMIAQELENEIQCYRELLEVVSTERDILLSGDHKRLAETTEQKIGLGSRLARAQESRRQAMQALVPPQEGREARLGDLTPLLPVDRRGEFKAAVREAGLLAQRLSHMSQANRSFLEEALDTVDNLLAIITGRKQGATYGANGQTRPAQGRSIMAREA</sequence>
<keyword evidence="3" id="KW-1005">Bacterial flagellum biogenesis</keyword>
<dbReference type="InterPro" id="IPR036679">
    <property type="entry name" value="FlgN-like_sf"/>
</dbReference>
<name>E1QJF4_DESB2</name>
<dbReference type="Gene3D" id="1.20.58.300">
    <property type="entry name" value="FlgN-like"/>
    <property type="match status" value="1"/>
</dbReference>
<dbReference type="EMBL" id="CP002085">
    <property type="protein sequence ID" value="ADK85697.1"/>
    <property type="molecule type" value="Genomic_DNA"/>
</dbReference>
<dbReference type="Pfam" id="PF05130">
    <property type="entry name" value="FlgN"/>
    <property type="match status" value="1"/>
</dbReference>
<evidence type="ECO:0000256" key="3">
    <source>
        <dbReference type="ARBA" id="ARBA00022795"/>
    </source>
</evidence>
<reference evidence="5 6" key="1">
    <citation type="journal article" date="2010" name="Stand. Genomic Sci.">
        <title>Complete genome sequence of Desulfarculus baarsii type strain (2st14).</title>
        <authorList>
            <person name="Sun H."/>
            <person name="Spring S."/>
            <person name="Lapidus A."/>
            <person name="Davenport K."/>
            <person name="Del Rio T.G."/>
            <person name="Tice H."/>
            <person name="Nolan M."/>
            <person name="Copeland A."/>
            <person name="Cheng J.F."/>
            <person name="Lucas S."/>
            <person name="Tapia R."/>
            <person name="Goodwin L."/>
            <person name="Pitluck S."/>
            <person name="Ivanova N."/>
            <person name="Pagani I."/>
            <person name="Mavromatis K."/>
            <person name="Ovchinnikova G."/>
            <person name="Pati A."/>
            <person name="Chen A."/>
            <person name="Palaniappan K."/>
            <person name="Hauser L."/>
            <person name="Chang Y.J."/>
            <person name="Jeffries C.D."/>
            <person name="Detter J.C."/>
            <person name="Han C."/>
            <person name="Rohde M."/>
            <person name="Brambilla E."/>
            <person name="Goker M."/>
            <person name="Woyke T."/>
            <person name="Bristow J."/>
            <person name="Eisen J.A."/>
            <person name="Markowitz V."/>
            <person name="Hugenholtz P."/>
            <person name="Kyrpides N.C."/>
            <person name="Klenk H.P."/>
            <person name="Land M."/>
        </authorList>
    </citation>
    <scope>NUCLEOTIDE SEQUENCE [LARGE SCALE GENOMIC DNA]</scope>
    <source>
        <strain evidence="6">ATCC 33931 / DSM 2075 / LMG 7858 / VKM B-1802 / 2st14</strain>
    </source>
</reference>
<dbReference type="GO" id="GO:0044780">
    <property type="term" value="P:bacterial-type flagellum assembly"/>
    <property type="evidence" value="ECO:0007669"/>
    <property type="project" value="InterPro"/>
</dbReference>
<dbReference type="SUPFAM" id="SSF140566">
    <property type="entry name" value="FlgN-like"/>
    <property type="match status" value="1"/>
</dbReference>
<organism evidence="5 6">
    <name type="scientific">Desulfarculus baarsii (strain ATCC 33931 / DSM 2075 / LMG 7858 / VKM B-1802 / 2st14)</name>
    <dbReference type="NCBI Taxonomy" id="644282"/>
    <lineage>
        <taxon>Bacteria</taxon>
        <taxon>Pseudomonadati</taxon>
        <taxon>Thermodesulfobacteriota</taxon>
        <taxon>Desulfarculia</taxon>
        <taxon>Desulfarculales</taxon>
        <taxon>Desulfarculaceae</taxon>
        <taxon>Desulfarculus</taxon>
    </lineage>
</organism>
<evidence type="ECO:0000313" key="6">
    <source>
        <dbReference type="Proteomes" id="UP000009047"/>
    </source>
</evidence>
<proteinExistence type="inferred from homology"/>
<comment type="similarity">
    <text evidence="2">Belongs to the FlgN family.</text>
</comment>
<evidence type="ECO:0000256" key="1">
    <source>
        <dbReference type="ARBA" id="ARBA00002397"/>
    </source>
</evidence>
<protein>
    <submittedName>
        <fullName evidence="5">FlgN family protein</fullName>
    </submittedName>
</protein>
<dbReference type="HOGENOM" id="CLU_1632716_0_0_7"/>
<dbReference type="RefSeq" id="WP_013259136.1">
    <property type="nucleotide sequence ID" value="NC_014365.1"/>
</dbReference>
<comment type="function">
    <text evidence="1">Required for the efficient initiation of filament assembly.</text>
</comment>
<accession>E1QJF4</accession>
<keyword evidence="6" id="KW-1185">Reference proteome</keyword>
<dbReference type="AlphaFoldDB" id="E1QJF4"/>
<evidence type="ECO:0000313" key="5">
    <source>
        <dbReference type="EMBL" id="ADK85697.1"/>
    </source>
</evidence>
<gene>
    <name evidence="5" type="ordered locus">Deba_2335</name>
</gene>
<evidence type="ECO:0000256" key="4">
    <source>
        <dbReference type="SAM" id="Coils"/>
    </source>
</evidence>
<dbReference type="OrthoDB" id="9854739at2"/>